<dbReference type="Proteomes" id="UP000002301">
    <property type="component" value="Chromosome 1"/>
</dbReference>
<accession>A6WZ26</accession>
<evidence type="ECO:0000313" key="2">
    <source>
        <dbReference type="EMBL" id="ABS14230.1"/>
    </source>
</evidence>
<dbReference type="HOGENOM" id="CLU_1747761_0_0_5"/>
<dbReference type="PATRIC" id="fig|439375.7.peg.1587"/>
<dbReference type="KEGG" id="oan:Oant_1514"/>
<evidence type="ECO:0000256" key="1">
    <source>
        <dbReference type="SAM" id="MobiDB-lite"/>
    </source>
</evidence>
<dbReference type="AlphaFoldDB" id="A6WZ26"/>
<reference evidence="2 3" key="1">
    <citation type="journal article" date="2011" name="J. Bacteriol.">
        <title>Genome of Ochrobactrum anthropi ATCC 49188 T, a versatile opportunistic pathogen and symbiont of several eukaryotic hosts.</title>
        <authorList>
            <person name="Chain P.S."/>
            <person name="Lang D.M."/>
            <person name="Comerci D.J."/>
            <person name="Malfatti S.A."/>
            <person name="Vergez L.M."/>
            <person name="Shin M."/>
            <person name="Ugalde R.A."/>
            <person name="Garcia E."/>
            <person name="Tolmasky M.E."/>
        </authorList>
    </citation>
    <scope>NUCLEOTIDE SEQUENCE [LARGE SCALE GENOMIC DNA]</scope>
    <source>
        <strain evidence="3">ATCC 49188 / DSM 6882 / CCUG 24695 / JCM 21032 / LMG 3331 / NBRC 15819 / NCTC 12168 / Alc 37</strain>
    </source>
</reference>
<proteinExistence type="predicted"/>
<dbReference type="STRING" id="439375.Oant_1514"/>
<name>A6WZ26_BRUA4</name>
<protein>
    <submittedName>
        <fullName evidence="2">Uncharacterized protein</fullName>
    </submittedName>
</protein>
<evidence type="ECO:0000313" key="3">
    <source>
        <dbReference type="Proteomes" id="UP000002301"/>
    </source>
</evidence>
<dbReference type="EMBL" id="CP000758">
    <property type="protein sequence ID" value="ABS14230.1"/>
    <property type="molecule type" value="Genomic_DNA"/>
</dbReference>
<dbReference type="RefSeq" id="WP_012091568.1">
    <property type="nucleotide sequence ID" value="NC_009667.1"/>
</dbReference>
<gene>
    <name evidence="2" type="ordered locus">Oant_1514</name>
</gene>
<organism evidence="2 3">
    <name type="scientific">Brucella anthropi (strain ATCC 49188 / DSM 6882 / CCUG 24695 / JCM 21032 / LMG 3331 / NBRC 15819 / NCTC 12168 / Alc 37)</name>
    <name type="common">Ochrobactrum anthropi</name>
    <dbReference type="NCBI Taxonomy" id="439375"/>
    <lineage>
        <taxon>Bacteria</taxon>
        <taxon>Pseudomonadati</taxon>
        <taxon>Pseudomonadota</taxon>
        <taxon>Alphaproteobacteria</taxon>
        <taxon>Hyphomicrobiales</taxon>
        <taxon>Brucellaceae</taxon>
        <taxon>Brucella/Ochrobactrum group</taxon>
        <taxon>Brucella</taxon>
    </lineage>
</organism>
<feature type="compositionally biased region" description="Basic and acidic residues" evidence="1">
    <location>
        <begin position="81"/>
        <end position="92"/>
    </location>
</feature>
<feature type="region of interest" description="Disordered" evidence="1">
    <location>
        <begin position="76"/>
        <end position="96"/>
    </location>
</feature>
<sequence length="149" mass="16635">MVRPNKLSNTEFRKAMIRYTRGDGVRQIAKDFGISPAALHQRAKRLGLSWGGKAAREARAKQKRLFEQAIEAQAKAAKPIAKAEKPKSEPKSRAKVSRSVPQVALIVYPKTISEVVRLHRLGRTRTEIASLLRMPYRQIDAAIELGSHG</sequence>
<keyword evidence="3" id="KW-1185">Reference proteome</keyword>